<protein>
    <recommendedName>
        <fullName evidence="2">diguanylate cyclase</fullName>
        <ecNumber evidence="2">2.7.7.65</ecNumber>
    </recommendedName>
</protein>
<evidence type="ECO:0000256" key="1">
    <source>
        <dbReference type="ARBA" id="ARBA00001946"/>
    </source>
</evidence>
<dbReference type="KEGG" id="txa:HQN79_04805"/>
<dbReference type="GO" id="GO:0005886">
    <property type="term" value="C:plasma membrane"/>
    <property type="evidence" value="ECO:0007669"/>
    <property type="project" value="TreeGrafter"/>
</dbReference>
<dbReference type="NCBIfam" id="TIGR00254">
    <property type="entry name" value="GGDEF"/>
    <property type="match status" value="1"/>
</dbReference>
<feature type="domain" description="GGDEF" evidence="6">
    <location>
        <begin position="337"/>
        <end position="466"/>
    </location>
</feature>
<name>A0A7D4P411_9GAMM</name>
<dbReference type="InterPro" id="IPR029787">
    <property type="entry name" value="Nucleotide_cyclase"/>
</dbReference>
<dbReference type="EC" id="2.7.7.65" evidence="2"/>
<keyword evidence="8" id="KW-1185">Reference proteome</keyword>
<comment type="catalytic activity">
    <reaction evidence="3">
        <text>2 GTP = 3',3'-c-di-GMP + 2 diphosphate</text>
        <dbReference type="Rhea" id="RHEA:24898"/>
        <dbReference type="ChEBI" id="CHEBI:33019"/>
        <dbReference type="ChEBI" id="CHEBI:37565"/>
        <dbReference type="ChEBI" id="CHEBI:58805"/>
        <dbReference type="EC" id="2.7.7.65"/>
    </reaction>
</comment>
<dbReference type="EMBL" id="CP054020">
    <property type="protein sequence ID" value="QKI88936.1"/>
    <property type="molecule type" value="Genomic_DNA"/>
</dbReference>
<dbReference type="PROSITE" id="PS50887">
    <property type="entry name" value="GGDEF"/>
    <property type="match status" value="1"/>
</dbReference>
<dbReference type="Gene3D" id="3.30.70.270">
    <property type="match status" value="1"/>
</dbReference>
<evidence type="ECO:0000256" key="3">
    <source>
        <dbReference type="ARBA" id="ARBA00034247"/>
    </source>
</evidence>
<dbReference type="NCBIfam" id="TIGR00229">
    <property type="entry name" value="sensory_box"/>
    <property type="match status" value="1"/>
</dbReference>
<feature type="transmembrane region" description="Helical" evidence="4">
    <location>
        <begin position="21"/>
        <end position="41"/>
    </location>
</feature>
<sequence>MPKILSWTKEHSLYQEQINRILLRFILLVAAPSLLLLAVISFVNQNYVFTVINLISLGIVGFAFSLSSNTETKNISKDVALAAIYIPYLTTLFYLDAHHLGFLWIMLIPIVLVFLNSPKELSFWSVALFAPLILIALINYLQLTQTNLHYTQAINSAIGLLIEGVFLFYIKHTIFSDQLKLKYKNRQLEFNKQLIDEKVPILSLDVNGKIIKANSAFMEITGYRQMALIGKTLDQLDILNEELDHFSLNNILKNKSWSGELHGRRRSGAQFWMNVTIREEFNSKFEKIGYMALCEDITSQQLLKLHANHDQLTGALNRRVFDQFIQKSVHEFQRYREPFSLIICDIDFFKKINDSFGHNFGDEILKQLYSELSKILRGSDSICRWGGEEFAILLPKTGLDLGVRVAEKVRQHINTTEFAGQYPLTISLGVAEIRIDEKAEDWFARADRALYDAKESGRNKVSFSSH</sequence>
<dbReference type="GO" id="GO:0052621">
    <property type="term" value="F:diguanylate cyclase activity"/>
    <property type="evidence" value="ECO:0007669"/>
    <property type="project" value="UniProtKB-EC"/>
</dbReference>
<dbReference type="InterPro" id="IPR035965">
    <property type="entry name" value="PAS-like_dom_sf"/>
</dbReference>
<dbReference type="PANTHER" id="PTHR45138:SF9">
    <property type="entry name" value="DIGUANYLATE CYCLASE DGCM-RELATED"/>
    <property type="match status" value="1"/>
</dbReference>
<feature type="transmembrane region" description="Helical" evidence="4">
    <location>
        <begin position="123"/>
        <end position="141"/>
    </location>
</feature>
<dbReference type="SMART" id="SM00267">
    <property type="entry name" value="GGDEF"/>
    <property type="match status" value="1"/>
</dbReference>
<dbReference type="GO" id="GO:0043709">
    <property type="term" value="P:cell adhesion involved in single-species biofilm formation"/>
    <property type="evidence" value="ECO:0007669"/>
    <property type="project" value="TreeGrafter"/>
</dbReference>
<dbReference type="InterPro" id="IPR000160">
    <property type="entry name" value="GGDEF_dom"/>
</dbReference>
<feature type="transmembrane region" description="Helical" evidence="4">
    <location>
        <begin position="101"/>
        <end position="116"/>
    </location>
</feature>
<evidence type="ECO:0000259" key="6">
    <source>
        <dbReference type="PROSITE" id="PS50887"/>
    </source>
</evidence>
<dbReference type="AlphaFoldDB" id="A0A7D4P411"/>
<evidence type="ECO:0000259" key="5">
    <source>
        <dbReference type="PROSITE" id="PS50112"/>
    </source>
</evidence>
<feature type="transmembrane region" description="Helical" evidence="4">
    <location>
        <begin position="79"/>
        <end position="95"/>
    </location>
</feature>
<dbReference type="SUPFAM" id="SSF55785">
    <property type="entry name" value="PYP-like sensor domain (PAS domain)"/>
    <property type="match status" value="1"/>
</dbReference>
<dbReference type="CDD" id="cd00130">
    <property type="entry name" value="PAS"/>
    <property type="match status" value="1"/>
</dbReference>
<dbReference type="InterPro" id="IPR050469">
    <property type="entry name" value="Diguanylate_Cyclase"/>
</dbReference>
<evidence type="ECO:0000313" key="7">
    <source>
        <dbReference type="EMBL" id="QKI88936.1"/>
    </source>
</evidence>
<dbReference type="PANTHER" id="PTHR45138">
    <property type="entry name" value="REGULATORY COMPONENTS OF SENSORY TRANSDUCTION SYSTEM"/>
    <property type="match status" value="1"/>
</dbReference>
<dbReference type="GO" id="GO:1902201">
    <property type="term" value="P:negative regulation of bacterial-type flagellum-dependent cell motility"/>
    <property type="evidence" value="ECO:0007669"/>
    <property type="project" value="TreeGrafter"/>
</dbReference>
<feature type="domain" description="PAS" evidence="5">
    <location>
        <begin position="200"/>
        <end position="242"/>
    </location>
</feature>
<dbReference type="InterPro" id="IPR043128">
    <property type="entry name" value="Rev_trsase/Diguanyl_cyclase"/>
</dbReference>
<dbReference type="Gene3D" id="3.30.450.20">
    <property type="entry name" value="PAS domain"/>
    <property type="match status" value="1"/>
</dbReference>
<comment type="cofactor">
    <cofactor evidence="1">
        <name>Mg(2+)</name>
        <dbReference type="ChEBI" id="CHEBI:18420"/>
    </cofactor>
</comment>
<dbReference type="InterPro" id="IPR000014">
    <property type="entry name" value="PAS"/>
</dbReference>
<evidence type="ECO:0000256" key="2">
    <source>
        <dbReference type="ARBA" id="ARBA00012528"/>
    </source>
</evidence>
<organism evidence="7 8">
    <name type="scientific">Thiomicrorhabdus xiamenensis</name>
    <dbReference type="NCBI Taxonomy" id="2739063"/>
    <lineage>
        <taxon>Bacteria</taxon>
        <taxon>Pseudomonadati</taxon>
        <taxon>Pseudomonadota</taxon>
        <taxon>Gammaproteobacteria</taxon>
        <taxon>Thiotrichales</taxon>
        <taxon>Piscirickettsiaceae</taxon>
        <taxon>Thiomicrorhabdus</taxon>
    </lineage>
</organism>
<dbReference type="RefSeq" id="WP_173284591.1">
    <property type="nucleotide sequence ID" value="NZ_CP054020.1"/>
</dbReference>
<evidence type="ECO:0000256" key="4">
    <source>
        <dbReference type="SAM" id="Phobius"/>
    </source>
</evidence>
<dbReference type="PROSITE" id="PS50112">
    <property type="entry name" value="PAS"/>
    <property type="match status" value="1"/>
</dbReference>
<dbReference type="Pfam" id="PF00990">
    <property type="entry name" value="GGDEF"/>
    <property type="match status" value="1"/>
</dbReference>
<feature type="transmembrane region" description="Helical" evidence="4">
    <location>
        <begin position="47"/>
        <end position="67"/>
    </location>
</feature>
<gene>
    <name evidence="7" type="ORF">HQN79_04805</name>
</gene>
<keyword evidence="4" id="KW-1133">Transmembrane helix</keyword>
<dbReference type="FunFam" id="3.30.70.270:FF:000001">
    <property type="entry name" value="Diguanylate cyclase domain protein"/>
    <property type="match status" value="1"/>
</dbReference>
<accession>A0A7D4P411</accession>
<reference evidence="7 8" key="1">
    <citation type="submission" date="2020-05" db="EMBL/GenBank/DDBJ databases">
        <title>Thiomicrorhabdus sediminis sp.nov. and Thiomicrorhabdus xiamenensis sp.nov., novel sulfur-oxidizing bacteria isolated from coastal sediment.</title>
        <authorList>
            <person name="Liu X."/>
        </authorList>
    </citation>
    <scope>NUCLEOTIDE SEQUENCE [LARGE SCALE GENOMIC DNA]</scope>
    <source>
        <strain evidence="7 8">G2</strain>
    </source>
</reference>
<evidence type="ECO:0000313" key="8">
    <source>
        <dbReference type="Proteomes" id="UP000504724"/>
    </source>
</evidence>
<proteinExistence type="predicted"/>
<dbReference type="SUPFAM" id="SSF55073">
    <property type="entry name" value="Nucleotide cyclase"/>
    <property type="match status" value="1"/>
</dbReference>
<dbReference type="Proteomes" id="UP000504724">
    <property type="component" value="Chromosome"/>
</dbReference>
<dbReference type="Pfam" id="PF13426">
    <property type="entry name" value="PAS_9"/>
    <property type="match status" value="1"/>
</dbReference>
<keyword evidence="4" id="KW-0472">Membrane</keyword>
<dbReference type="CDD" id="cd01949">
    <property type="entry name" value="GGDEF"/>
    <property type="match status" value="1"/>
</dbReference>
<feature type="transmembrane region" description="Helical" evidence="4">
    <location>
        <begin position="153"/>
        <end position="170"/>
    </location>
</feature>
<keyword evidence="4" id="KW-0812">Transmembrane</keyword>